<feature type="region of interest" description="Disordered" evidence="1">
    <location>
        <begin position="1"/>
        <end position="51"/>
    </location>
</feature>
<comment type="caution">
    <text evidence="2">The sequence shown here is derived from an EMBL/GenBank/DDBJ whole genome shotgun (WGS) entry which is preliminary data.</text>
</comment>
<keyword evidence="3" id="KW-1185">Reference proteome</keyword>
<feature type="compositionally biased region" description="Basic and acidic residues" evidence="1">
    <location>
        <begin position="10"/>
        <end position="31"/>
    </location>
</feature>
<evidence type="ECO:0000313" key="3">
    <source>
        <dbReference type="Proteomes" id="UP001059596"/>
    </source>
</evidence>
<dbReference type="Proteomes" id="UP001059596">
    <property type="component" value="Chromosome 3R"/>
</dbReference>
<gene>
    <name evidence="2" type="ORF">M5D96_002888</name>
</gene>
<organism evidence="2 3">
    <name type="scientific">Drosophila gunungcola</name>
    <name type="common">fruit fly</name>
    <dbReference type="NCBI Taxonomy" id="103775"/>
    <lineage>
        <taxon>Eukaryota</taxon>
        <taxon>Metazoa</taxon>
        <taxon>Ecdysozoa</taxon>
        <taxon>Arthropoda</taxon>
        <taxon>Hexapoda</taxon>
        <taxon>Insecta</taxon>
        <taxon>Pterygota</taxon>
        <taxon>Neoptera</taxon>
        <taxon>Endopterygota</taxon>
        <taxon>Diptera</taxon>
        <taxon>Brachycera</taxon>
        <taxon>Muscomorpha</taxon>
        <taxon>Ephydroidea</taxon>
        <taxon>Drosophilidae</taxon>
        <taxon>Drosophila</taxon>
        <taxon>Sophophora</taxon>
    </lineage>
</organism>
<proteinExistence type="predicted"/>
<evidence type="ECO:0000313" key="2">
    <source>
        <dbReference type="EMBL" id="KAI8046675.1"/>
    </source>
</evidence>
<accession>A0A9P9Z0S3</accession>
<dbReference type="AlphaFoldDB" id="A0A9P9Z0S3"/>
<reference evidence="2" key="1">
    <citation type="journal article" date="2023" name="Genome Biol. Evol.">
        <title>Long-read-based Genome Assembly of Drosophila gunungcola Reveals Fewer Chemosensory Genes in Flower-breeding Species.</title>
        <authorList>
            <person name="Negi A."/>
            <person name="Liao B.Y."/>
            <person name="Yeh S.D."/>
        </authorList>
    </citation>
    <scope>NUCLEOTIDE SEQUENCE</scope>
    <source>
        <strain evidence="2">Sukarami</strain>
    </source>
</reference>
<sequence length="51" mass="5660">MVGAIKCKKARAERNTAKDPEKGSLPVERRAKNQPAKCLDPSQRPITTKQL</sequence>
<dbReference type="EMBL" id="JAMKOV010000001">
    <property type="protein sequence ID" value="KAI8046675.1"/>
    <property type="molecule type" value="Genomic_DNA"/>
</dbReference>
<evidence type="ECO:0000256" key="1">
    <source>
        <dbReference type="SAM" id="MobiDB-lite"/>
    </source>
</evidence>
<protein>
    <submittedName>
        <fullName evidence="2">Uncharacterized protein</fullName>
    </submittedName>
</protein>
<name>A0A9P9Z0S3_9MUSC</name>